<comment type="cofactor">
    <cofactor evidence="1 6">
        <name>pyridoxal 5'-phosphate</name>
        <dbReference type="ChEBI" id="CHEBI:597326"/>
    </cofactor>
</comment>
<dbReference type="InterPro" id="IPR004839">
    <property type="entry name" value="Aminotransferase_I/II_large"/>
</dbReference>
<dbReference type="InterPro" id="IPR050596">
    <property type="entry name" value="AspAT/PAT-like"/>
</dbReference>
<dbReference type="GO" id="GO:0008483">
    <property type="term" value="F:transaminase activity"/>
    <property type="evidence" value="ECO:0007669"/>
    <property type="project" value="UniProtKB-KW"/>
</dbReference>
<dbReference type="Gene3D" id="3.40.640.10">
    <property type="entry name" value="Type I PLP-dependent aspartate aminotransferase-like (Major domain)"/>
    <property type="match status" value="1"/>
</dbReference>
<evidence type="ECO:0000256" key="1">
    <source>
        <dbReference type="ARBA" id="ARBA00001933"/>
    </source>
</evidence>
<dbReference type="Pfam" id="PF00155">
    <property type="entry name" value="Aminotran_1_2"/>
    <property type="match status" value="1"/>
</dbReference>
<evidence type="ECO:0000259" key="7">
    <source>
        <dbReference type="Pfam" id="PF00155"/>
    </source>
</evidence>
<dbReference type="InterPro" id="IPR015422">
    <property type="entry name" value="PyrdxlP-dep_Trfase_small"/>
</dbReference>
<dbReference type="PROSITE" id="PS00105">
    <property type="entry name" value="AA_TRANSFER_CLASS_1"/>
    <property type="match status" value="1"/>
</dbReference>
<dbReference type="PATRIC" id="fig|1423730.4.peg.421"/>
<dbReference type="GO" id="GO:0006520">
    <property type="term" value="P:amino acid metabolic process"/>
    <property type="evidence" value="ECO:0007669"/>
    <property type="project" value="InterPro"/>
</dbReference>
<gene>
    <name evidence="8" type="ORF">FC75_GL000403</name>
</gene>
<dbReference type="InterPro" id="IPR015424">
    <property type="entry name" value="PyrdxlP-dep_Trfase"/>
</dbReference>
<evidence type="ECO:0000256" key="2">
    <source>
        <dbReference type="ARBA" id="ARBA00007441"/>
    </source>
</evidence>
<dbReference type="FunFam" id="3.40.640.10:FF:000033">
    <property type="entry name" value="Aspartate aminotransferase"/>
    <property type="match status" value="1"/>
</dbReference>
<keyword evidence="9" id="KW-1185">Reference proteome</keyword>
<name>A0A0R2FAU1_9LACO</name>
<feature type="domain" description="Aminotransferase class I/classII large" evidence="7">
    <location>
        <begin position="31"/>
        <end position="385"/>
    </location>
</feature>
<proteinExistence type="inferred from homology"/>
<comment type="similarity">
    <text evidence="2 6">Belongs to the class-I pyridoxal-phosphate-dependent aminotransferase family.</text>
</comment>
<evidence type="ECO:0000256" key="3">
    <source>
        <dbReference type="ARBA" id="ARBA00022576"/>
    </source>
</evidence>
<evidence type="ECO:0000313" key="9">
    <source>
        <dbReference type="Proteomes" id="UP000050865"/>
    </source>
</evidence>
<evidence type="ECO:0000313" key="8">
    <source>
        <dbReference type="EMBL" id="KRN25488.1"/>
    </source>
</evidence>
<dbReference type="PANTHER" id="PTHR46383">
    <property type="entry name" value="ASPARTATE AMINOTRANSFERASE"/>
    <property type="match status" value="1"/>
</dbReference>
<keyword evidence="3 6" id="KW-0032">Aminotransferase</keyword>
<dbReference type="EMBL" id="AYZJ01000010">
    <property type="protein sequence ID" value="KRN25488.1"/>
    <property type="molecule type" value="Genomic_DNA"/>
</dbReference>
<protein>
    <recommendedName>
        <fullName evidence="6">Aminotransferase</fullName>
        <ecNumber evidence="6">2.6.1.-</ecNumber>
    </recommendedName>
</protein>
<keyword evidence="5" id="KW-0663">Pyridoxal phosphate</keyword>
<dbReference type="GO" id="GO:0030170">
    <property type="term" value="F:pyridoxal phosphate binding"/>
    <property type="evidence" value="ECO:0007669"/>
    <property type="project" value="InterPro"/>
</dbReference>
<dbReference type="PRINTS" id="PR00753">
    <property type="entry name" value="ACCSYNTHASE"/>
</dbReference>
<sequence length="392" mass="41676">MHLSKRINSVSPSATLAISTLTKQMKAKGQDVIDLSIGQPDFTTPQFIDAAATAAINSGQASFYTPATGIAELKDAIAAHVAKQTGVTYAKSQIAVTTGAKLALYGLFQVLLDPGDEVLVPTPGWVSYVEQIRLAGGVPRAVVAAAHFKVTVDELEAQRTRKTRAVIINSPQNPSGAVYARQELTLIGNWALQHGILVVADDIYRDLIYNGASYTSMIEIDPAITANTVLISGVSKSYAMTGWRIGFAAGPEKLIDALGKLLGHATGNPTAASQYAAVAAFTSDGTAVETMRQAFEDRLNTIFPLVQKLPGFDLPEKPQGAFYLFPQVKRAAALTHYTSVDDFVAALLQETGVALVPGRAFGMPDYARLSYATDKASLLDAVGRIENFVGNN</sequence>
<organism evidence="8 9">
    <name type="scientific">Lacticaseibacillus camelliae DSM 22697 = JCM 13995</name>
    <dbReference type="NCBI Taxonomy" id="1423730"/>
    <lineage>
        <taxon>Bacteria</taxon>
        <taxon>Bacillati</taxon>
        <taxon>Bacillota</taxon>
        <taxon>Bacilli</taxon>
        <taxon>Lactobacillales</taxon>
        <taxon>Lactobacillaceae</taxon>
        <taxon>Lacticaseibacillus</taxon>
    </lineage>
</organism>
<evidence type="ECO:0000256" key="6">
    <source>
        <dbReference type="RuleBase" id="RU000481"/>
    </source>
</evidence>
<reference evidence="8 9" key="1">
    <citation type="journal article" date="2015" name="Genome Announc.">
        <title>Expanding the biotechnology potential of lactobacilli through comparative genomics of 213 strains and associated genera.</title>
        <authorList>
            <person name="Sun Z."/>
            <person name="Harris H.M."/>
            <person name="McCann A."/>
            <person name="Guo C."/>
            <person name="Argimon S."/>
            <person name="Zhang W."/>
            <person name="Yang X."/>
            <person name="Jeffery I.B."/>
            <person name="Cooney J.C."/>
            <person name="Kagawa T.F."/>
            <person name="Liu W."/>
            <person name="Song Y."/>
            <person name="Salvetti E."/>
            <person name="Wrobel A."/>
            <person name="Rasinkangas P."/>
            <person name="Parkhill J."/>
            <person name="Rea M.C."/>
            <person name="O'Sullivan O."/>
            <person name="Ritari J."/>
            <person name="Douillard F.P."/>
            <person name="Paul Ross R."/>
            <person name="Yang R."/>
            <person name="Briner A.E."/>
            <person name="Felis G.E."/>
            <person name="de Vos W.M."/>
            <person name="Barrangou R."/>
            <person name="Klaenhammer T.R."/>
            <person name="Caufield P.W."/>
            <person name="Cui Y."/>
            <person name="Zhang H."/>
            <person name="O'Toole P.W."/>
        </authorList>
    </citation>
    <scope>NUCLEOTIDE SEQUENCE [LARGE SCALE GENOMIC DNA]</scope>
    <source>
        <strain evidence="8 9">DSM 22697</strain>
    </source>
</reference>
<keyword evidence="4 6" id="KW-0808">Transferase</keyword>
<dbReference type="Proteomes" id="UP000050865">
    <property type="component" value="Unassembled WGS sequence"/>
</dbReference>
<dbReference type="PANTHER" id="PTHR46383:SF1">
    <property type="entry name" value="ASPARTATE AMINOTRANSFERASE"/>
    <property type="match status" value="1"/>
</dbReference>
<dbReference type="CDD" id="cd00609">
    <property type="entry name" value="AAT_like"/>
    <property type="match status" value="1"/>
</dbReference>
<dbReference type="STRING" id="1423730.FC75_GL000403"/>
<dbReference type="InterPro" id="IPR004838">
    <property type="entry name" value="NHTrfase_class1_PyrdxlP-BS"/>
</dbReference>
<dbReference type="SUPFAM" id="SSF53383">
    <property type="entry name" value="PLP-dependent transferases"/>
    <property type="match status" value="1"/>
</dbReference>
<dbReference type="RefSeq" id="WP_056988949.1">
    <property type="nucleotide sequence ID" value="NZ_AYZJ01000010.1"/>
</dbReference>
<comment type="caution">
    <text evidence="8">The sequence shown here is derived from an EMBL/GenBank/DDBJ whole genome shotgun (WGS) entry which is preliminary data.</text>
</comment>
<evidence type="ECO:0000256" key="4">
    <source>
        <dbReference type="ARBA" id="ARBA00022679"/>
    </source>
</evidence>
<dbReference type="EC" id="2.6.1.-" evidence="6"/>
<dbReference type="Gene3D" id="3.90.1150.10">
    <property type="entry name" value="Aspartate Aminotransferase, domain 1"/>
    <property type="match status" value="1"/>
</dbReference>
<evidence type="ECO:0000256" key="5">
    <source>
        <dbReference type="ARBA" id="ARBA00022898"/>
    </source>
</evidence>
<dbReference type="InterPro" id="IPR015421">
    <property type="entry name" value="PyrdxlP-dep_Trfase_major"/>
</dbReference>
<dbReference type="AlphaFoldDB" id="A0A0R2FAU1"/>
<accession>A0A0R2FAU1</accession>